<name>A0A553NCA4_TIGCA</name>
<dbReference type="InterPro" id="IPR001878">
    <property type="entry name" value="Znf_CCHC"/>
</dbReference>
<keyword evidence="1" id="KW-0479">Metal-binding</keyword>
<evidence type="ECO:0000313" key="4">
    <source>
        <dbReference type="Proteomes" id="UP000318571"/>
    </source>
</evidence>
<dbReference type="STRING" id="6832.A0A553NCA4"/>
<dbReference type="GO" id="GO:0003676">
    <property type="term" value="F:nucleic acid binding"/>
    <property type="evidence" value="ECO:0007669"/>
    <property type="project" value="InterPro"/>
</dbReference>
<reference evidence="3 4" key="1">
    <citation type="journal article" date="2018" name="Nat. Ecol. Evol.">
        <title>Genomic signatures of mitonuclear coevolution across populations of Tigriopus californicus.</title>
        <authorList>
            <person name="Barreto F.S."/>
            <person name="Watson E.T."/>
            <person name="Lima T.G."/>
            <person name="Willett C.S."/>
            <person name="Edmands S."/>
            <person name="Li W."/>
            <person name="Burton R.S."/>
        </authorList>
    </citation>
    <scope>NUCLEOTIDE SEQUENCE [LARGE SCALE GENOMIC DNA]</scope>
    <source>
        <strain evidence="3 4">San Diego</strain>
    </source>
</reference>
<dbReference type="GO" id="GO:0008270">
    <property type="term" value="F:zinc ion binding"/>
    <property type="evidence" value="ECO:0007669"/>
    <property type="project" value="UniProtKB-KW"/>
</dbReference>
<keyword evidence="1" id="KW-0862">Zinc</keyword>
<evidence type="ECO:0000259" key="2">
    <source>
        <dbReference type="PROSITE" id="PS50158"/>
    </source>
</evidence>
<dbReference type="PROSITE" id="PS50158">
    <property type="entry name" value="ZF_CCHC"/>
    <property type="match status" value="1"/>
</dbReference>
<protein>
    <recommendedName>
        <fullName evidence="2">CCHC-type domain-containing protein</fullName>
    </recommendedName>
</protein>
<feature type="non-terminal residue" evidence="3">
    <location>
        <position position="1"/>
    </location>
</feature>
<keyword evidence="1" id="KW-0863">Zinc-finger</keyword>
<keyword evidence="4" id="KW-1185">Reference proteome</keyword>
<accession>A0A553NCA4</accession>
<dbReference type="OMA" id="KIAFGHE"/>
<proteinExistence type="predicted"/>
<comment type="caution">
    <text evidence="3">The sequence shown here is derived from an EMBL/GenBank/DDBJ whole genome shotgun (WGS) entry which is preliminary data.</text>
</comment>
<feature type="domain" description="CCHC-type" evidence="2">
    <location>
        <begin position="159"/>
        <end position="174"/>
    </location>
</feature>
<dbReference type="Gene3D" id="4.10.60.10">
    <property type="entry name" value="Zinc finger, CCHC-type"/>
    <property type="match status" value="1"/>
</dbReference>
<evidence type="ECO:0000313" key="3">
    <source>
        <dbReference type="EMBL" id="TRY63082.1"/>
    </source>
</evidence>
<gene>
    <name evidence="3" type="ORF">TCAL_11583</name>
</gene>
<organism evidence="3 4">
    <name type="scientific">Tigriopus californicus</name>
    <name type="common">Marine copepod</name>
    <dbReference type="NCBI Taxonomy" id="6832"/>
    <lineage>
        <taxon>Eukaryota</taxon>
        <taxon>Metazoa</taxon>
        <taxon>Ecdysozoa</taxon>
        <taxon>Arthropoda</taxon>
        <taxon>Crustacea</taxon>
        <taxon>Multicrustacea</taxon>
        <taxon>Hexanauplia</taxon>
        <taxon>Copepoda</taxon>
        <taxon>Harpacticoida</taxon>
        <taxon>Harpacticidae</taxon>
        <taxon>Tigriopus</taxon>
    </lineage>
</organism>
<sequence length="345" mass="38304">EGWDNFSVCQHLATQARLVRVAALKSCLNGDLQRYLIQRTIEIKSDADGEGIIMVISKYIWAQHPACSACKTREDDLMRDRIVFGILSNGTRHKLLSEAEEGAVSSQNNLEPKNVQGISSYKTGKSFIKNCNKQAKKCSNCGRRAHELKDVCPAIGRTCHKCGSHGHFSPCCPNKDAWSAMLWIPNTGSDVDAIDIKTLALPGENLSNLKDDPVGVRNVFGGNMRSMGYCSVSIRDKNAVVCSRLHVFKDIQGAYLSRGTLKAMEYLPPHWPKTKVFANIRDMGPEINKDTSKAKLIAEYPTVFNEDKLIPIARKIAFGHERQIKSQLDKMVTDAIIEPVSEPSE</sequence>
<dbReference type="EMBL" id="VCGU01000458">
    <property type="protein sequence ID" value="TRY63082.1"/>
    <property type="molecule type" value="Genomic_DNA"/>
</dbReference>
<dbReference type="Proteomes" id="UP000318571">
    <property type="component" value="Chromosome 10"/>
</dbReference>
<evidence type="ECO:0000256" key="1">
    <source>
        <dbReference type="PROSITE-ProRule" id="PRU00047"/>
    </source>
</evidence>
<dbReference type="AlphaFoldDB" id="A0A553NCA4"/>